<organism evidence="1 2">
    <name type="scientific">Chromobacterium sphagni</name>
    <dbReference type="NCBI Taxonomy" id="1903179"/>
    <lineage>
        <taxon>Bacteria</taxon>
        <taxon>Pseudomonadati</taxon>
        <taxon>Pseudomonadota</taxon>
        <taxon>Betaproteobacteria</taxon>
        <taxon>Neisseriales</taxon>
        <taxon>Chromobacteriaceae</taxon>
        <taxon>Chromobacterium</taxon>
    </lineage>
</organism>
<evidence type="ECO:0000313" key="1">
    <source>
        <dbReference type="EMBL" id="OHX20339.1"/>
    </source>
</evidence>
<gene>
    <name evidence="1" type="ORF">BI344_07580</name>
</gene>
<sequence length="336" mass="37805">MRSRSALEACGSTLRFDLHFPGHWRAPSGRNPCAAAMEQEVLDWFAGLGCTAAELERVQGFSVSNYVGQPFPRLSRERTLLVGKFMALWLLWDDIQVERLQRMWSHGLPDPDSPAQMSRFDRGWGQLFADLARRRSAGWMRALNQGMADWCRAATREANVMRQWHGLGRLPDFSAQLELRIATIGMYVALRLLEDACDQEFPDSFHARPAVRHLARLSNLLVGLGSDLFSLGKDLAGGQINLVLALTQGQGLSAEEAIRRLLELHRQAIGEYDALADEAEALPGVAAADVRRWLDDIRYATLGLTLWESQSPRCREHAVWIDGRKMALDLVWRETA</sequence>
<dbReference type="Proteomes" id="UP000180280">
    <property type="component" value="Unassembled WGS sequence"/>
</dbReference>
<accession>A0ABX3CDW9</accession>
<evidence type="ECO:0008006" key="3">
    <source>
        <dbReference type="Google" id="ProtNLM"/>
    </source>
</evidence>
<keyword evidence="2" id="KW-1185">Reference proteome</keyword>
<dbReference type="Gene3D" id="1.10.600.10">
    <property type="entry name" value="Farnesyl Diphosphate Synthase"/>
    <property type="match status" value="1"/>
</dbReference>
<name>A0ABX3CDW9_9NEIS</name>
<protein>
    <recommendedName>
        <fullName evidence="3">Terpene synthase</fullName>
    </recommendedName>
</protein>
<dbReference type="EMBL" id="MKCT01000017">
    <property type="protein sequence ID" value="OHX20339.1"/>
    <property type="molecule type" value="Genomic_DNA"/>
</dbReference>
<reference evidence="1 2" key="1">
    <citation type="submission" date="2016-09" db="EMBL/GenBank/DDBJ databases">
        <title>Chromobacterium muskegensis sp. nov., an insecticidal bacterium isolated from Sphagnum bogs.</title>
        <authorList>
            <person name="Sparks M.E."/>
            <person name="Blackburn M.B."/>
            <person name="Gundersen-Rindal D.E."/>
            <person name="Mitchell A."/>
            <person name="Farrar R."/>
            <person name="Kuhar D."/>
        </authorList>
    </citation>
    <scope>NUCLEOTIDE SEQUENCE [LARGE SCALE GENOMIC DNA]</scope>
    <source>
        <strain evidence="1 2">14B-1</strain>
    </source>
</reference>
<comment type="caution">
    <text evidence="1">The sequence shown here is derived from an EMBL/GenBank/DDBJ whole genome shotgun (WGS) entry which is preliminary data.</text>
</comment>
<dbReference type="SUPFAM" id="SSF48576">
    <property type="entry name" value="Terpenoid synthases"/>
    <property type="match status" value="1"/>
</dbReference>
<proteinExistence type="predicted"/>
<evidence type="ECO:0000313" key="2">
    <source>
        <dbReference type="Proteomes" id="UP000180280"/>
    </source>
</evidence>
<dbReference type="Pfam" id="PF19086">
    <property type="entry name" value="Terpene_syn_C_2"/>
    <property type="match status" value="1"/>
</dbReference>
<dbReference type="InterPro" id="IPR008949">
    <property type="entry name" value="Isoprenoid_synthase_dom_sf"/>
</dbReference>